<proteinExistence type="predicted"/>
<accession>A0AC34RQU3</accession>
<dbReference type="WBParaSite" id="JU765_v2.g9391.t1">
    <property type="protein sequence ID" value="JU765_v2.g9391.t1"/>
    <property type="gene ID" value="JU765_v2.g9391"/>
</dbReference>
<sequence>MVEKARIKKSRDLPEIICRAAVQIVIEATDRYLPHSTSRIQFYGQVADYVRDRLEAMANGRWAVFVCQEGAMTASDKKGYAIIQCQINSTEVFASIIVKCSD</sequence>
<evidence type="ECO:0000313" key="2">
    <source>
        <dbReference type="WBParaSite" id="JU765_v2.g9391.t1"/>
    </source>
</evidence>
<organism evidence="1 2">
    <name type="scientific">Panagrolaimus sp. JU765</name>
    <dbReference type="NCBI Taxonomy" id="591449"/>
    <lineage>
        <taxon>Eukaryota</taxon>
        <taxon>Metazoa</taxon>
        <taxon>Ecdysozoa</taxon>
        <taxon>Nematoda</taxon>
        <taxon>Chromadorea</taxon>
        <taxon>Rhabditida</taxon>
        <taxon>Tylenchina</taxon>
        <taxon>Panagrolaimomorpha</taxon>
        <taxon>Panagrolaimoidea</taxon>
        <taxon>Panagrolaimidae</taxon>
        <taxon>Panagrolaimus</taxon>
    </lineage>
</organism>
<name>A0AC34RQU3_9BILA</name>
<protein>
    <submittedName>
        <fullName evidence="2">Dynein light chain</fullName>
    </submittedName>
</protein>
<evidence type="ECO:0000313" key="1">
    <source>
        <dbReference type="Proteomes" id="UP000887576"/>
    </source>
</evidence>
<dbReference type="Proteomes" id="UP000887576">
    <property type="component" value="Unplaced"/>
</dbReference>
<reference evidence="2" key="1">
    <citation type="submission" date="2022-11" db="UniProtKB">
        <authorList>
            <consortium name="WormBaseParasite"/>
        </authorList>
    </citation>
    <scope>IDENTIFICATION</scope>
</reference>